<dbReference type="EMBL" id="BDIP01000142">
    <property type="protein sequence ID" value="GIQ80316.1"/>
    <property type="molecule type" value="Genomic_DNA"/>
</dbReference>
<evidence type="ECO:0000313" key="2">
    <source>
        <dbReference type="EMBL" id="GIQ80316.1"/>
    </source>
</evidence>
<feature type="region of interest" description="Disordered" evidence="1">
    <location>
        <begin position="938"/>
        <end position="970"/>
    </location>
</feature>
<comment type="caution">
    <text evidence="2">The sequence shown here is derived from an EMBL/GenBank/DDBJ whole genome shotgun (WGS) entry which is preliminary data.</text>
</comment>
<gene>
    <name evidence="2" type="ORF">KIPB_001094</name>
</gene>
<evidence type="ECO:0000256" key="1">
    <source>
        <dbReference type="SAM" id="MobiDB-lite"/>
    </source>
</evidence>
<keyword evidence="3" id="KW-1185">Reference proteome</keyword>
<feature type="compositionally biased region" description="Low complexity" evidence="1">
    <location>
        <begin position="323"/>
        <end position="339"/>
    </location>
</feature>
<feature type="non-terminal residue" evidence="2">
    <location>
        <position position="1523"/>
    </location>
</feature>
<organism evidence="2 3">
    <name type="scientific">Kipferlia bialata</name>
    <dbReference type="NCBI Taxonomy" id="797122"/>
    <lineage>
        <taxon>Eukaryota</taxon>
        <taxon>Metamonada</taxon>
        <taxon>Carpediemonas-like organisms</taxon>
        <taxon>Kipferlia</taxon>
    </lineage>
</organism>
<dbReference type="Proteomes" id="UP000265618">
    <property type="component" value="Unassembled WGS sequence"/>
</dbReference>
<evidence type="ECO:0000313" key="3">
    <source>
        <dbReference type="Proteomes" id="UP000265618"/>
    </source>
</evidence>
<accession>A0A9K3CPT3</accession>
<name>A0A9K3CPT3_9EUKA</name>
<reference evidence="2 3" key="1">
    <citation type="journal article" date="2018" name="PLoS ONE">
        <title>The draft genome of Kipferlia bialata reveals reductive genome evolution in fornicate parasites.</title>
        <authorList>
            <person name="Tanifuji G."/>
            <person name="Takabayashi S."/>
            <person name="Kume K."/>
            <person name="Takagi M."/>
            <person name="Nakayama T."/>
            <person name="Kamikawa R."/>
            <person name="Inagaki Y."/>
            <person name="Hashimoto T."/>
        </authorList>
    </citation>
    <scope>NUCLEOTIDE SEQUENCE [LARGE SCALE GENOMIC DNA]</scope>
    <source>
        <strain evidence="2">NY0173</strain>
    </source>
</reference>
<proteinExistence type="predicted"/>
<feature type="region of interest" description="Disordered" evidence="1">
    <location>
        <begin position="283"/>
        <end position="339"/>
    </location>
</feature>
<feature type="compositionally biased region" description="Low complexity" evidence="1">
    <location>
        <begin position="302"/>
        <end position="315"/>
    </location>
</feature>
<sequence length="1523" mass="161899">AEPPAPPATMPALLKGNARIAKVYQKPLDWAKYMLTAGGRESGGEAEREGGMGGVARALHWALSGVWGLHPDGRGKAYTPEKVVLNPVLCVGQGGEAAVMLDLVSCPCSIGCMEGREYDDSDGIVTTLMTKTADPRAHFVCSCLLFLVDTCNALRYMTKLELDTDRKARESGEGERERPMARIPPVLEACLAVCPRVTELVLTFMQQWQDAAASPTPSPTPSLPNVGIDPNTAALVNRAMILAGLAGLSLSALDLSRPEREAEDFSRMTHTMQLTLADMVGPVPAPPVVQESEGPFSPVKGNPSNPFAPFSPSASLRHSRSVPTHPTHLSGTSTGTHGASSLRASALTLTPAASAPSIPSASACVAATPSTYTPMPLPDLSLPMSGMPFDVCTAHVGLSRGESLSLSAPRDGPNAKPAVGESAIILPFAGLRTSTYGHAMLRSALALLALPCVASAPGVLAGTANSMGHEVAGAAPSGVSDSDPSSTQGAAVRLCAGALCLVRQGKLSAEPLSILFRRLIPYARETARSLSVWMRRVLREGAFCSDRVGCGIPFLLNIVTPQEQLVLYCAQNLPPVDPSTGCVDPASVATEPQQRLIKHTLQSLSLLAPYPAVCGSLLPRAFGLLSASYNLQSAALRFIKTSKVRLMQSTGIRCQDVQSLLAYFASLSTPSTPSTHTEGVVRTVHTLTLLTALEFVSSLSSVSPSLVTECTHSPSVSLAALVEMGALHQDRMVRRMAAQAWVCHQLSCTTSAGAAIRETTETLVSTMRTLVQGRMEGDTGSAKRLEPHLMRRLDTLAWRTLILCRSPESVAEADLLHAVCALESGMLLCMGGEGVDMVPSPVSSLILDSLECLSMAVPESGYLAVQTLNRTLTTRMQFSVSTSTMAYSYVTNTQRERHAERERQRESVPVGADHWSMTPAVESETVVAPVPSPATMHDSGINAFYHDTDSEDSTSSEGDTPMGSSTKGVLRSAAVETVETVDDQTPVTAAYRVGEEFLVTTLLQTTVRLTIRYLAYATRTLSVSRESSASAHVSTVSKVLSELVHRATRGNGNDGGEFSRVVLSELVSEECLAGIPHLPLSCRMFVLHNILVYLHSCGPHTPCHTLSSGEEGKGVARYKVVQMVLVLARSLAAEYAHVVSQEEKAAIRTPPRSLLLLLSASLSHLDIAIGSDLRCKTAVLRLLLQFSVVYPTETADIVTPTYLAGVLSETLSLSLSQSAETCIDASGPLDPETVADVYLCTVLSNRACPEETPHHTLSLVSSSLLLPVLLSREADAYSPVIDALSASLHPRIQRSSPDLFAAVLAERDRVQASHVVNWLPNWPNVPGVAVDDEGYAVPTTLGLATQLLDLNAALAAVSPCVLSVAPTAGVDVCVDALLREEGGKDTPTLEGEVDSLSRALTRLSEAMLPQLQVADADTVNRLVAGLPTLPWVLSGLHYAAKVGLSMMQREWDAEQASLLSYAETKLDPEVKRPASHNAGAQLVRQVRQFKAGLPSALVGSVGLSVTLGKVRQLERQQKRVVRW</sequence>
<protein>
    <submittedName>
        <fullName evidence="2">Uncharacterized protein</fullName>
    </submittedName>
</protein>